<dbReference type="EMBL" id="JAMQKB010000054">
    <property type="protein sequence ID" value="MDC3426375.1"/>
    <property type="molecule type" value="Genomic_DNA"/>
</dbReference>
<dbReference type="Gene3D" id="3.40.50.10260">
    <property type="entry name" value="YjeF N-terminal domain"/>
    <property type="match status" value="1"/>
</dbReference>
<dbReference type="Pfam" id="PF03853">
    <property type="entry name" value="YjeF_N"/>
    <property type="match status" value="1"/>
</dbReference>
<evidence type="ECO:0000313" key="2">
    <source>
        <dbReference type="EMBL" id="MDC3426375.1"/>
    </source>
</evidence>
<comment type="caution">
    <text evidence="2">The sequence shown here is derived from an EMBL/GenBank/DDBJ whole genome shotgun (WGS) entry which is preliminary data.</text>
</comment>
<evidence type="ECO:0000259" key="1">
    <source>
        <dbReference type="PROSITE" id="PS51385"/>
    </source>
</evidence>
<sequence>MHIVTAEEMYEMERFTIKERGIDERILMENSGRAVANKAVQHLKEDQNVLVLVGGGNNGGDGFVVARRY</sequence>
<proteinExistence type="predicted"/>
<keyword evidence="3" id="KW-1185">Reference proteome</keyword>
<accession>A0A9X3WVE4</accession>
<reference evidence="2" key="1">
    <citation type="submission" date="2022-06" db="EMBL/GenBank/DDBJ databases">
        <title>Aquibacillus sp. a new bacterium isolated from soil saline samples.</title>
        <authorList>
            <person name="Galisteo C."/>
            <person name="De La Haba R."/>
            <person name="Sanchez-Porro C."/>
            <person name="Ventosa A."/>
        </authorList>
    </citation>
    <scope>NUCLEOTIDE SEQUENCE</scope>
    <source>
        <strain evidence="2">3ASR75-11</strain>
    </source>
</reference>
<dbReference type="PROSITE" id="PS51385">
    <property type="entry name" value="YJEF_N"/>
    <property type="match status" value="1"/>
</dbReference>
<dbReference type="InterPro" id="IPR036652">
    <property type="entry name" value="YjeF_N_dom_sf"/>
</dbReference>
<dbReference type="SUPFAM" id="SSF64153">
    <property type="entry name" value="YjeF N-terminal domain-like"/>
    <property type="match status" value="1"/>
</dbReference>
<organism evidence="2 3">
    <name type="scientific">Terrihalobacillus insolitus</name>
    <dbReference type="NCBI Taxonomy" id="2950438"/>
    <lineage>
        <taxon>Bacteria</taxon>
        <taxon>Bacillati</taxon>
        <taxon>Bacillota</taxon>
        <taxon>Bacilli</taxon>
        <taxon>Bacillales</taxon>
        <taxon>Bacillaceae</taxon>
        <taxon>Terrihalobacillus</taxon>
    </lineage>
</organism>
<dbReference type="RefSeq" id="WP_272438203.1">
    <property type="nucleotide sequence ID" value="NZ_JAMQKB010000054.1"/>
</dbReference>
<name>A0A9X3WVE4_9BACI</name>
<dbReference type="AlphaFoldDB" id="A0A9X3WVE4"/>
<feature type="domain" description="YjeF N-terminal" evidence="1">
    <location>
        <begin position="9"/>
        <end position="69"/>
    </location>
</feature>
<protein>
    <recommendedName>
        <fullName evidence="1">YjeF N-terminal domain-containing protein</fullName>
    </recommendedName>
</protein>
<gene>
    <name evidence="2" type="ORF">NC797_18160</name>
</gene>
<dbReference type="InterPro" id="IPR004443">
    <property type="entry name" value="YjeF_N_dom"/>
</dbReference>
<dbReference type="Proteomes" id="UP001145050">
    <property type="component" value="Unassembled WGS sequence"/>
</dbReference>
<evidence type="ECO:0000313" key="3">
    <source>
        <dbReference type="Proteomes" id="UP001145050"/>
    </source>
</evidence>